<evidence type="ECO:0000313" key="3">
    <source>
        <dbReference type="Proteomes" id="UP000315908"/>
    </source>
</evidence>
<evidence type="ECO:0000313" key="2">
    <source>
        <dbReference type="EMBL" id="TWI13919.1"/>
    </source>
</evidence>
<gene>
    <name evidence="2" type="ORF">IQ31_05468</name>
</gene>
<protein>
    <submittedName>
        <fullName evidence="2">Uncharacterized protein</fullName>
    </submittedName>
</protein>
<organism evidence="2 3">
    <name type="scientific">Sphingobacterium siyangense</name>
    <dbReference type="NCBI Taxonomy" id="459529"/>
    <lineage>
        <taxon>Bacteria</taxon>
        <taxon>Pseudomonadati</taxon>
        <taxon>Bacteroidota</taxon>
        <taxon>Sphingobacteriia</taxon>
        <taxon>Sphingobacteriales</taxon>
        <taxon>Sphingobacteriaceae</taxon>
        <taxon>Sphingobacterium</taxon>
    </lineage>
</organism>
<feature type="signal peptide" evidence="1">
    <location>
        <begin position="1"/>
        <end position="19"/>
    </location>
</feature>
<dbReference type="EMBL" id="VLKR01000056">
    <property type="protein sequence ID" value="TWI13919.1"/>
    <property type="molecule type" value="Genomic_DNA"/>
</dbReference>
<dbReference type="Proteomes" id="UP000315908">
    <property type="component" value="Unassembled WGS sequence"/>
</dbReference>
<keyword evidence="1" id="KW-0732">Signal</keyword>
<comment type="caution">
    <text evidence="2">The sequence shown here is derived from an EMBL/GenBank/DDBJ whole genome shotgun (WGS) entry which is preliminary data.</text>
</comment>
<dbReference type="AlphaFoldDB" id="A0A562M1X3"/>
<name>A0A562M1X3_9SPHI</name>
<dbReference type="OrthoDB" id="657976at2"/>
<accession>A0A562M1X3</accession>
<evidence type="ECO:0000256" key="1">
    <source>
        <dbReference type="SAM" id="SignalP"/>
    </source>
</evidence>
<sequence length="259" mass="28056">MKIKKVLLIVLGLPLFGKAQTNSFPASGNVGVGTITPLVGTNNSGVQIAKGDHSSILLGDPLGSGYGGIVQTSDTKHRLFLGANLYDDVNKGWSRFVAGKGTAGISIVADKGGWGSSISFYLSDNDLDMASKFTIRSNGNVGIGIEYPNEKLAVRGTIRAQEIKVETANWPDYVFTDGYQLPSLKETAEFIEKNKHLPGVPKAAVVEENGLSLGEMNRILMQKIEELTLHLIEKDKDISIIKTELSNLKRQINEKNENL</sequence>
<feature type="chain" id="PRO_5021802195" evidence="1">
    <location>
        <begin position="20"/>
        <end position="259"/>
    </location>
</feature>
<dbReference type="RefSeq" id="WP_145331331.1">
    <property type="nucleotide sequence ID" value="NZ_JBPFQP010000005.1"/>
</dbReference>
<reference evidence="2 3" key="1">
    <citation type="journal article" date="2015" name="Stand. Genomic Sci.">
        <title>Genomic Encyclopedia of Bacterial and Archaeal Type Strains, Phase III: the genomes of soil and plant-associated and newly described type strains.</title>
        <authorList>
            <person name="Whitman W.B."/>
            <person name="Woyke T."/>
            <person name="Klenk H.P."/>
            <person name="Zhou Y."/>
            <person name="Lilburn T.G."/>
            <person name="Beck B.J."/>
            <person name="De Vos P."/>
            <person name="Vandamme P."/>
            <person name="Eisen J.A."/>
            <person name="Garrity G."/>
            <person name="Hugenholtz P."/>
            <person name="Kyrpides N.C."/>
        </authorList>
    </citation>
    <scope>NUCLEOTIDE SEQUENCE [LARGE SCALE GENOMIC DNA]</scope>
    <source>
        <strain evidence="2 3">CGMCC 1.6855</strain>
    </source>
</reference>
<proteinExistence type="predicted"/>